<reference evidence="2 3" key="1">
    <citation type="submission" date="2019-05" db="EMBL/GenBank/DDBJ databases">
        <title>Another draft genome of Portunus trituberculatus and its Hox gene families provides insights of decapod evolution.</title>
        <authorList>
            <person name="Jeong J.-H."/>
            <person name="Song I."/>
            <person name="Kim S."/>
            <person name="Choi T."/>
            <person name="Kim D."/>
            <person name="Ryu S."/>
            <person name="Kim W."/>
        </authorList>
    </citation>
    <scope>NUCLEOTIDE SEQUENCE [LARGE SCALE GENOMIC DNA]</scope>
    <source>
        <tissue evidence="2">Muscle</tissue>
    </source>
</reference>
<proteinExistence type="predicted"/>
<accession>A0A5B7FQU1</accession>
<gene>
    <name evidence="2" type="ORF">E2C01_041512</name>
</gene>
<evidence type="ECO:0000313" key="3">
    <source>
        <dbReference type="Proteomes" id="UP000324222"/>
    </source>
</evidence>
<dbReference type="EMBL" id="VSRR010007904">
    <property type="protein sequence ID" value="MPC47755.1"/>
    <property type="molecule type" value="Genomic_DNA"/>
</dbReference>
<keyword evidence="3" id="KW-1185">Reference proteome</keyword>
<dbReference type="Proteomes" id="UP000324222">
    <property type="component" value="Unassembled WGS sequence"/>
</dbReference>
<dbReference type="AlphaFoldDB" id="A0A5B7FQU1"/>
<feature type="region of interest" description="Disordered" evidence="1">
    <location>
        <begin position="1"/>
        <end position="23"/>
    </location>
</feature>
<feature type="compositionally biased region" description="Low complexity" evidence="1">
    <location>
        <begin position="1"/>
        <end position="14"/>
    </location>
</feature>
<organism evidence="2 3">
    <name type="scientific">Portunus trituberculatus</name>
    <name type="common">Swimming crab</name>
    <name type="synonym">Neptunus trituberculatus</name>
    <dbReference type="NCBI Taxonomy" id="210409"/>
    <lineage>
        <taxon>Eukaryota</taxon>
        <taxon>Metazoa</taxon>
        <taxon>Ecdysozoa</taxon>
        <taxon>Arthropoda</taxon>
        <taxon>Crustacea</taxon>
        <taxon>Multicrustacea</taxon>
        <taxon>Malacostraca</taxon>
        <taxon>Eumalacostraca</taxon>
        <taxon>Eucarida</taxon>
        <taxon>Decapoda</taxon>
        <taxon>Pleocyemata</taxon>
        <taxon>Brachyura</taxon>
        <taxon>Eubrachyura</taxon>
        <taxon>Portunoidea</taxon>
        <taxon>Portunidae</taxon>
        <taxon>Portuninae</taxon>
        <taxon>Portunus</taxon>
    </lineage>
</organism>
<name>A0A5B7FQU1_PORTR</name>
<comment type="caution">
    <text evidence="2">The sequence shown here is derived from an EMBL/GenBank/DDBJ whole genome shotgun (WGS) entry which is preliminary data.</text>
</comment>
<protein>
    <submittedName>
        <fullName evidence="2">Uncharacterized protein</fullName>
    </submittedName>
</protein>
<evidence type="ECO:0000313" key="2">
    <source>
        <dbReference type="EMBL" id="MPC47755.1"/>
    </source>
</evidence>
<sequence>MMARLASTSPAQPAYQPPSPATLWNRWSRRRQRHHQNDFLSSYTSLTHSFPRHHSSFSPTALLLIIIIALTHFSGSPIHRPHSSNSSSLLTAADDKDDCPHFLHLILARAVQPMTSISDQTDAYCFPA</sequence>
<evidence type="ECO:0000256" key="1">
    <source>
        <dbReference type="SAM" id="MobiDB-lite"/>
    </source>
</evidence>